<organism evidence="11 12">
    <name type="scientific">Stichopus japonicus</name>
    <name type="common">Sea cucumber</name>
    <dbReference type="NCBI Taxonomy" id="307972"/>
    <lineage>
        <taxon>Eukaryota</taxon>
        <taxon>Metazoa</taxon>
        <taxon>Echinodermata</taxon>
        <taxon>Eleutherozoa</taxon>
        <taxon>Echinozoa</taxon>
        <taxon>Holothuroidea</taxon>
        <taxon>Aspidochirotacea</taxon>
        <taxon>Aspidochirotida</taxon>
        <taxon>Stichopodidae</taxon>
        <taxon>Apostichopus</taxon>
    </lineage>
</organism>
<keyword evidence="3 8" id="KW-0812">Transmembrane</keyword>
<evidence type="ECO:0000259" key="10">
    <source>
        <dbReference type="Pfam" id="PF07885"/>
    </source>
</evidence>
<feature type="transmembrane region" description="Helical" evidence="9">
    <location>
        <begin position="225"/>
        <end position="251"/>
    </location>
</feature>
<dbReference type="EMBL" id="MRZV01000364">
    <property type="protein sequence ID" value="PIK51585.1"/>
    <property type="molecule type" value="Genomic_DNA"/>
</dbReference>
<dbReference type="AlphaFoldDB" id="A0A2G8KUF0"/>
<keyword evidence="12" id="KW-1185">Reference proteome</keyword>
<feature type="domain" description="Potassium channel" evidence="10">
    <location>
        <begin position="19"/>
        <end position="54"/>
    </location>
</feature>
<feature type="domain" description="Potassium channel" evidence="10">
    <location>
        <begin position="172"/>
        <end position="254"/>
    </location>
</feature>
<accession>A0A2G8KUF0</accession>
<dbReference type="PANTHER" id="PTHR11003:SF330">
    <property type="entry name" value="POTASSIUM CHANNEL DOMAIN-CONTAINING PROTEIN"/>
    <property type="match status" value="1"/>
</dbReference>
<dbReference type="Proteomes" id="UP000230750">
    <property type="component" value="Unassembled WGS sequence"/>
</dbReference>
<evidence type="ECO:0000256" key="5">
    <source>
        <dbReference type="ARBA" id="ARBA00023065"/>
    </source>
</evidence>
<evidence type="ECO:0000256" key="6">
    <source>
        <dbReference type="ARBA" id="ARBA00023136"/>
    </source>
</evidence>
<evidence type="ECO:0000313" key="12">
    <source>
        <dbReference type="Proteomes" id="UP000230750"/>
    </source>
</evidence>
<keyword evidence="2 8" id="KW-0813">Transport</keyword>
<evidence type="ECO:0000256" key="4">
    <source>
        <dbReference type="ARBA" id="ARBA00022989"/>
    </source>
</evidence>
<proteinExistence type="inferred from homology"/>
<reference evidence="11 12" key="1">
    <citation type="journal article" date="2017" name="PLoS Biol.">
        <title>The sea cucumber genome provides insights into morphological evolution and visceral regeneration.</title>
        <authorList>
            <person name="Zhang X."/>
            <person name="Sun L."/>
            <person name="Yuan J."/>
            <person name="Sun Y."/>
            <person name="Gao Y."/>
            <person name="Zhang L."/>
            <person name="Li S."/>
            <person name="Dai H."/>
            <person name="Hamel J.F."/>
            <person name="Liu C."/>
            <person name="Yu Y."/>
            <person name="Liu S."/>
            <person name="Lin W."/>
            <person name="Guo K."/>
            <person name="Jin S."/>
            <person name="Xu P."/>
            <person name="Storey K.B."/>
            <person name="Huan P."/>
            <person name="Zhang T."/>
            <person name="Zhou Y."/>
            <person name="Zhang J."/>
            <person name="Lin C."/>
            <person name="Li X."/>
            <person name="Xing L."/>
            <person name="Huo D."/>
            <person name="Sun M."/>
            <person name="Wang L."/>
            <person name="Mercier A."/>
            <person name="Li F."/>
            <person name="Yang H."/>
            <person name="Xiang J."/>
        </authorList>
    </citation>
    <scope>NUCLEOTIDE SEQUENCE [LARGE SCALE GENOMIC DNA]</scope>
    <source>
        <strain evidence="11">Shaxun</strain>
        <tissue evidence="11">Muscle</tissue>
    </source>
</reference>
<comment type="subcellular location">
    <subcellularLocation>
        <location evidence="1">Membrane</location>
        <topology evidence="1">Multi-pass membrane protein</topology>
    </subcellularLocation>
</comment>
<evidence type="ECO:0000256" key="2">
    <source>
        <dbReference type="ARBA" id="ARBA00022448"/>
    </source>
</evidence>
<dbReference type="Pfam" id="PF07885">
    <property type="entry name" value="Ion_trans_2"/>
    <property type="match status" value="2"/>
</dbReference>
<gene>
    <name evidence="11" type="ORF">BSL78_11509</name>
</gene>
<sequence>MEVVSLECRGLGFWAWDGLGYGYITPVTQLGKGLCIPYMLVGIPINVYLSANLGFFVALGITKLYTCLSNLVTGKYVVLKTKINTTISQPEVDLPTRDRGKRSSSGLSLLYINSEITQQAETSMNNDVSESEICRSSVTTSERIDLADPQDHPPPVVLDGPSTTPLWFLLLVLVSFCSLVSLMCSYIFTKWTYLDSCYFVVATFTTVGFGDMDILVREIDNQVNIWIVMVLMTVIMQIGLVVMAGTITLSAERLKNKAKRMRRLLKKKENIINSISSIIS</sequence>
<feature type="transmembrane region" description="Helical" evidence="9">
    <location>
        <begin position="166"/>
        <end position="188"/>
    </location>
</feature>
<evidence type="ECO:0000256" key="9">
    <source>
        <dbReference type="SAM" id="Phobius"/>
    </source>
</evidence>
<dbReference type="SUPFAM" id="SSF81324">
    <property type="entry name" value="Voltage-gated potassium channels"/>
    <property type="match status" value="2"/>
</dbReference>
<keyword evidence="4 9" id="KW-1133">Transmembrane helix</keyword>
<dbReference type="GO" id="GO:0015271">
    <property type="term" value="F:outward rectifier potassium channel activity"/>
    <property type="evidence" value="ECO:0007669"/>
    <property type="project" value="TreeGrafter"/>
</dbReference>
<dbReference type="Gene3D" id="1.10.287.70">
    <property type="match status" value="1"/>
</dbReference>
<dbReference type="PRINTS" id="PR01333">
    <property type="entry name" value="2POREKCHANEL"/>
</dbReference>
<dbReference type="GO" id="GO:0005886">
    <property type="term" value="C:plasma membrane"/>
    <property type="evidence" value="ECO:0007669"/>
    <property type="project" value="TreeGrafter"/>
</dbReference>
<evidence type="ECO:0000256" key="3">
    <source>
        <dbReference type="ARBA" id="ARBA00022692"/>
    </source>
</evidence>
<comment type="similarity">
    <text evidence="8">Belongs to the two pore domain potassium channel (TC 1.A.1.8) family.</text>
</comment>
<dbReference type="PANTHER" id="PTHR11003">
    <property type="entry name" value="POTASSIUM CHANNEL, SUBFAMILY K"/>
    <property type="match status" value="1"/>
</dbReference>
<dbReference type="InterPro" id="IPR013099">
    <property type="entry name" value="K_chnl_dom"/>
</dbReference>
<dbReference type="InterPro" id="IPR003280">
    <property type="entry name" value="2pore_dom_K_chnl"/>
</dbReference>
<feature type="transmembrane region" description="Helical" evidence="9">
    <location>
        <begin position="36"/>
        <end position="61"/>
    </location>
</feature>
<dbReference type="GO" id="GO:0030322">
    <property type="term" value="P:stabilization of membrane potential"/>
    <property type="evidence" value="ECO:0007669"/>
    <property type="project" value="TreeGrafter"/>
</dbReference>
<keyword evidence="5 8" id="KW-0406">Ion transport</keyword>
<evidence type="ECO:0000313" key="11">
    <source>
        <dbReference type="EMBL" id="PIK51585.1"/>
    </source>
</evidence>
<keyword evidence="7 8" id="KW-0407">Ion channel</keyword>
<dbReference type="OrthoDB" id="297496at2759"/>
<name>A0A2G8KUF0_STIJA</name>
<protein>
    <recommendedName>
        <fullName evidence="10">Potassium channel domain-containing protein</fullName>
    </recommendedName>
</protein>
<evidence type="ECO:0000256" key="7">
    <source>
        <dbReference type="ARBA" id="ARBA00023303"/>
    </source>
</evidence>
<evidence type="ECO:0000256" key="8">
    <source>
        <dbReference type="RuleBase" id="RU003857"/>
    </source>
</evidence>
<comment type="caution">
    <text evidence="11">The sequence shown here is derived from an EMBL/GenBank/DDBJ whole genome shotgun (WGS) entry which is preliminary data.</text>
</comment>
<dbReference type="GO" id="GO:0022841">
    <property type="term" value="F:potassium ion leak channel activity"/>
    <property type="evidence" value="ECO:0007669"/>
    <property type="project" value="TreeGrafter"/>
</dbReference>
<keyword evidence="6 9" id="KW-0472">Membrane</keyword>
<dbReference type="STRING" id="307972.A0A2G8KUF0"/>
<evidence type="ECO:0000256" key="1">
    <source>
        <dbReference type="ARBA" id="ARBA00004141"/>
    </source>
</evidence>